<organism evidence="3 4">
    <name type="scientific">Pseudonocardia aurantiaca</name>
    <dbReference type="NCBI Taxonomy" id="75290"/>
    <lineage>
        <taxon>Bacteria</taxon>
        <taxon>Bacillati</taxon>
        <taxon>Actinomycetota</taxon>
        <taxon>Actinomycetes</taxon>
        <taxon>Pseudonocardiales</taxon>
        <taxon>Pseudonocardiaceae</taxon>
        <taxon>Pseudonocardia</taxon>
    </lineage>
</organism>
<evidence type="ECO:0000313" key="4">
    <source>
        <dbReference type="Proteomes" id="UP001597145"/>
    </source>
</evidence>
<proteinExistence type="predicted"/>
<dbReference type="Pfam" id="PF01381">
    <property type="entry name" value="HTH_3"/>
    <property type="match status" value="1"/>
</dbReference>
<dbReference type="SUPFAM" id="SSF47413">
    <property type="entry name" value="lambda repressor-like DNA-binding domains"/>
    <property type="match status" value="1"/>
</dbReference>
<accession>A0ABW4FRH4</accession>
<feature type="compositionally biased region" description="Basic residues" evidence="1">
    <location>
        <begin position="1"/>
        <end position="20"/>
    </location>
</feature>
<feature type="region of interest" description="Disordered" evidence="1">
    <location>
        <begin position="1"/>
        <end position="81"/>
    </location>
</feature>
<name>A0ABW4FRH4_9PSEU</name>
<dbReference type="SMART" id="SM00530">
    <property type="entry name" value="HTH_XRE"/>
    <property type="match status" value="1"/>
</dbReference>
<dbReference type="InterPro" id="IPR010982">
    <property type="entry name" value="Lambda_DNA-bd_dom_sf"/>
</dbReference>
<protein>
    <submittedName>
        <fullName evidence="3">Helix-turn-helix transcriptional regulator</fullName>
    </submittedName>
</protein>
<dbReference type="RefSeq" id="WP_343983418.1">
    <property type="nucleotide sequence ID" value="NZ_BAAAJG010000016.1"/>
</dbReference>
<feature type="domain" description="HTH cro/C1-type" evidence="2">
    <location>
        <begin position="102"/>
        <end position="145"/>
    </location>
</feature>
<evidence type="ECO:0000256" key="1">
    <source>
        <dbReference type="SAM" id="MobiDB-lite"/>
    </source>
</evidence>
<feature type="compositionally biased region" description="Basic and acidic residues" evidence="1">
    <location>
        <begin position="43"/>
        <end position="63"/>
    </location>
</feature>
<reference evidence="4" key="1">
    <citation type="journal article" date="2019" name="Int. J. Syst. Evol. Microbiol.">
        <title>The Global Catalogue of Microorganisms (GCM) 10K type strain sequencing project: providing services to taxonomists for standard genome sequencing and annotation.</title>
        <authorList>
            <consortium name="The Broad Institute Genomics Platform"/>
            <consortium name="The Broad Institute Genome Sequencing Center for Infectious Disease"/>
            <person name="Wu L."/>
            <person name="Ma J."/>
        </authorList>
    </citation>
    <scope>NUCLEOTIDE SEQUENCE [LARGE SCALE GENOMIC DNA]</scope>
    <source>
        <strain evidence="4">JCM 12165</strain>
    </source>
</reference>
<comment type="caution">
    <text evidence="3">The sequence shown here is derived from an EMBL/GenBank/DDBJ whole genome shotgun (WGS) entry which is preliminary data.</text>
</comment>
<dbReference type="Gene3D" id="1.10.260.40">
    <property type="entry name" value="lambda repressor-like DNA-binding domains"/>
    <property type="match status" value="1"/>
</dbReference>
<dbReference type="InterPro" id="IPR001387">
    <property type="entry name" value="Cro/C1-type_HTH"/>
</dbReference>
<dbReference type="EMBL" id="JBHUCP010000023">
    <property type="protein sequence ID" value="MFD1533117.1"/>
    <property type="molecule type" value="Genomic_DNA"/>
</dbReference>
<gene>
    <name evidence="3" type="ORF">ACFSCY_27195</name>
</gene>
<sequence length="211" mass="23005">MAPRGRPPRARLRRGRRTRRDRGAPGLRAGDGAARRGRCTPARRCDRGRHPGDHRPHGRDPKARAVVGPRCTGAPRRLRSAPTCAPPLGTLLAHERMPRGWQRQLAAVAGVARQTVERIETGERRPSVAMLHRLARALRSESNDQSAVALAERLVEACGASVVDYSRRPHRRRERLAAQVRASAAGKPPATPADDLTGVVFAELANGRAAR</sequence>
<evidence type="ECO:0000259" key="2">
    <source>
        <dbReference type="PROSITE" id="PS50943"/>
    </source>
</evidence>
<dbReference type="Proteomes" id="UP001597145">
    <property type="component" value="Unassembled WGS sequence"/>
</dbReference>
<keyword evidence="4" id="KW-1185">Reference proteome</keyword>
<evidence type="ECO:0000313" key="3">
    <source>
        <dbReference type="EMBL" id="MFD1533117.1"/>
    </source>
</evidence>
<dbReference type="PROSITE" id="PS50943">
    <property type="entry name" value="HTH_CROC1"/>
    <property type="match status" value="1"/>
</dbReference>
<dbReference type="CDD" id="cd00093">
    <property type="entry name" value="HTH_XRE"/>
    <property type="match status" value="1"/>
</dbReference>
<feature type="region of interest" description="Disordered" evidence="1">
    <location>
        <begin position="171"/>
        <end position="195"/>
    </location>
</feature>